<dbReference type="Proteomes" id="UP000431304">
    <property type="component" value="Unassembled WGS sequence"/>
</dbReference>
<evidence type="ECO:0000256" key="3">
    <source>
        <dbReference type="ARBA" id="ARBA00022516"/>
    </source>
</evidence>
<comment type="domain">
    <text evidence="14">The last Arg residue of the ACP-binding site is essential for the weak association between ACP/AcpP and FabH.</text>
</comment>
<dbReference type="HAMAP" id="MF_01815">
    <property type="entry name" value="FabH"/>
    <property type="match status" value="1"/>
</dbReference>
<dbReference type="InterPro" id="IPR013751">
    <property type="entry name" value="ACP_syn_III_N"/>
</dbReference>
<dbReference type="Pfam" id="PF08545">
    <property type="entry name" value="ACP_syn_III"/>
    <property type="match status" value="1"/>
</dbReference>
<dbReference type="GO" id="GO:0033818">
    <property type="term" value="F:beta-ketoacyl-acyl-carrier-protein synthase III activity"/>
    <property type="evidence" value="ECO:0007669"/>
    <property type="project" value="UniProtKB-UniRule"/>
</dbReference>
<dbReference type="InterPro" id="IPR004655">
    <property type="entry name" value="FabH"/>
</dbReference>
<dbReference type="Pfam" id="PF08541">
    <property type="entry name" value="ACP_syn_III_C"/>
    <property type="match status" value="1"/>
</dbReference>
<dbReference type="CDD" id="cd00830">
    <property type="entry name" value="KAS_III"/>
    <property type="match status" value="1"/>
</dbReference>
<keyword evidence="6 14" id="KW-0443">Lipid metabolism</keyword>
<reference evidence="18 20" key="2">
    <citation type="journal article" date="2019" name="Nat. Med.">
        <title>A library of human gut bacterial isolates paired with longitudinal multiomics data enables mechanistic microbiome research.</title>
        <authorList>
            <person name="Poyet M."/>
            <person name="Groussin M."/>
            <person name="Gibbons S.M."/>
            <person name="Avila-Pacheco J."/>
            <person name="Jiang X."/>
            <person name="Kearney S.M."/>
            <person name="Perrotta A.R."/>
            <person name="Berdy B."/>
            <person name="Zhao S."/>
            <person name="Lieberman T.D."/>
            <person name="Swanson P.K."/>
            <person name="Smith M."/>
            <person name="Roesemann S."/>
            <person name="Alexander J.E."/>
            <person name="Rich S.A."/>
            <person name="Livny J."/>
            <person name="Vlamakis H."/>
            <person name="Clish C."/>
            <person name="Bullock K."/>
            <person name="Deik A."/>
            <person name="Scott J."/>
            <person name="Pierce K.A."/>
            <person name="Xavier R.J."/>
            <person name="Alm E.J."/>
        </authorList>
    </citation>
    <scope>NUCLEOTIDE SEQUENCE [LARGE SCALE GENOMIC DNA]</scope>
    <source>
        <strain evidence="18 20">BIOML-A3</strain>
    </source>
</reference>
<dbReference type="GO" id="GO:0006633">
    <property type="term" value="P:fatty acid biosynthetic process"/>
    <property type="evidence" value="ECO:0007669"/>
    <property type="project" value="UniProtKB-UniRule"/>
</dbReference>
<comment type="subunit">
    <text evidence="14">Homodimer.</text>
</comment>
<evidence type="ECO:0000256" key="14">
    <source>
        <dbReference type="HAMAP-Rule" id="MF_01815"/>
    </source>
</evidence>
<dbReference type="Proteomes" id="UP000095492">
    <property type="component" value="Unassembled WGS sequence"/>
</dbReference>
<evidence type="ECO:0000256" key="2">
    <source>
        <dbReference type="ARBA" id="ARBA00008642"/>
    </source>
</evidence>
<evidence type="ECO:0000256" key="11">
    <source>
        <dbReference type="ARBA" id="ARBA00052407"/>
    </source>
</evidence>
<dbReference type="FunFam" id="3.40.47.10:FF:000004">
    <property type="entry name" value="3-oxoacyl-[acyl-carrier-protein] synthase 3"/>
    <property type="match status" value="1"/>
</dbReference>
<keyword evidence="3 14" id="KW-0444">Lipid biosynthesis</keyword>
<feature type="region of interest" description="ACP-binding" evidence="14">
    <location>
        <begin position="248"/>
        <end position="252"/>
    </location>
</feature>
<dbReference type="InterPro" id="IPR013747">
    <property type="entry name" value="ACP_syn_III_C"/>
</dbReference>
<feature type="active site" evidence="14">
    <location>
        <position position="247"/>
    </location>
</feature>
<feature type="domain" description="Beta-ketoacyl-[acyl-carrier-protein] synthase III C-terminal" evidence="15">
    <location>
        <begin position="231"/>
        <end position="320"/>
    </location>
</feature>
<sequence>MRAQIIGTGSCLPEKIVTNDFLSTIVDTSDEWISSRTGIRQRHIAVEETTASMSTEAGRRALESAGVKAEELDLIIVATCTPDTLVPNTACLVQSELGAVNAVAFDISAACSGFVFALNLVDAYMQAGVHKTALVIGAETLSRIVDWSDRSTCVLFADGAGAAVVRAAERGVIASTQGSDGTRGGAIYVKNRENYNPFVPEQKPMDYLYMDGGEVFKFAVKKVPQSILQTLEAANLTTEDIDWYLFHQANARITATIAKRLKVPDEKIPMNVDKCGNTSAASVAILLDEVNRKGMLKKGDKLMLAGFGSGLTWGTMAIEWGI</sequence>
<evidence type="ECO:0000313" key="19">
    <source>
        <dbReference type="Proteomes" id="UP000095492"/>
    </source>
</evidence>
<evidence type="ECO:0000256" key="13">
    <source>
        <dbReference type="ARBA" id="ARBA00052985"/>
    </source>
</evidence>
<dbReference type="PANTHER" id="PTHR43091">
    <property type="entry name" value="3-OXOACYL-[ACYL-CARRIER-PROTEIN] SYNTHASE"/>
    <property type="match status" value="1"/>
</dbReference>
<feature type="domain" description="Beta-ketoacyl-[acyl-carrier-protein] synthase III N-terminal" evidence="16">
    <location>
        <begin position="105"/>
        <end position="181"/>
    </location>
</feature>
<comment type="similarity">
    <text evidence="2 14">Belongs to the thiolase-like superfamily. FabH family.</text>
</comment>
<evidence type="ECO:0000256" key="8">
    <source>
        <dbReference type="ARBA" id="ARBA00023268"/>
    </source>
</evidence>
<evidence type="ECO:0000259" key="16">
    <source>
        <dbReference type="Pfam" id="PF08545"/>
    </source>
</evidence>
<comment type="function">
    <text evidence="14">Catalyzes the condensation reaction of fatty acid synthesis by the addition to an acyl acceptor of two carbons from malonyl-ACP. Catalyzes the first condensation reaction which initiates fatty acid synthesis and may therefore play a role in governing the total rate of fatty acid production. Possesses both acetoacetyl-ACP synthase and acetyl transacylase activities. Its substrate specificity determines the biosynthesis of branched-chain and/or straight-chain of fatty acids.</text>
</comment>
<evidence type="ECO:0000256" key="7">
    <source>
        <dbReference type="ARBA" id="ARBA00023160"/>
    </source>
</evidence>
<evidence type="ECO:0000256" key="12">
    <source>
        <dbReference type="ARBA" id="ARBA00052467"/>
    </source>
</evidence>
<accession>A0A173VEX7</accession>
<evidence type="ECO:0000259" key="15">
    <source>
        <dbReference type="Pfam" id="PF08541"/>
    </source>
</evidence>
<gene>
    <name evidence="14 17" type="primary">fabH</name>
    <name evidence="17" type="ORF">ERS852448_02877</name>
    <name evidence="18" type="ORF">GKE72_07035</name>
</gene>
<dbReference type="InterPro" id="IPR016039">
    <property type="entry name" value="Thiolase-like"/>
</dbReference>
<dbReference type="STRING" id="39490.ERS852448_02877"/>
<evidence type="ECO:0000256" key="1">
    <source>
        <dbReference type="ARBA" id="ARBA00005194"/>
    </source>
</evidence>
<evidence type="ECO:0000313" key="18">
    <source>
        <dbReference type="EMBL" id="MSD15833.1"/>
    </source>
</evidence>
<dbReference type="EMBL" id="CYYA01000029">
    <property type="protein sequence ID" value="CUN25942.1"/>
    <property type="molecule type" value="Genomic_DNA"/>
</dbReference>
<keyword evidence="5 14" id="KW-0276">Fatty acid metabolism</keyword>
<name>A0A173VEX7_EUBRA</name>
<comment type="catalytic activity">
    <reaction evidence="10">
        <text>malonyl-[ACP] + acetyl-CoA + H(+) = 3-oxobutanoyl-[ACP] + CO2 + CoA</text>
        <dbReference type="Rhea" id="RHEA:12080"/>
        <dbReference type="Rhea" id="RHEA-COMP:9623"/>
        <dbReference type="Rhea" id="RHEA-COMP:9625"/>
        <dbReference type="ChEBI" id="CHEBI:15378"/>
        <dbReference type="ChEBI" id="CHEBI:16526"/>
        <dbReference type="ChEBI" id="CHEBI:57287"/>
        <dbReference type="ChEBI" id="CHEBI:57288"/>
        <dbReference type="ChEBI" id="CHEBI:78449"/>
        <dbReference type="ChEBI" id="CHEBI:78450"/>
        <dbReference type="EC" id="2.3.1.180"/>
    </reaction>
    <physiologicalReaction direction="left-to-right" evidence="10">
        <dbReference type="Rhea" id="RHEA:12081"/>
    </physiologicalReaction>
</comment>
<dbReference type="NCBIfam" id="TIGR00747">
    <property type="entry name" value="fabH"/>
    <property type="match status" value="1"/>
</dbReference>
<dbReference type="EC" id="2.3.1.180" evidence="14"/>
<protein>
    <recommendedName>
        <fullName evidence="14">Beta-ketoacyl-[acyl-carrier-protein] synthase III</fullName>
        <shortName evidence="14">Beta-ketoacyl-ACP synthase III</shortName>
        <shortName evidence="14">KAS III</shortName>
        <ecNumber evidence="14">2.3.1.180</ecNumber>
    </recommendedName>
    <alternativeName>
        <fullName evidence="14">3-oxoacyl-[acyl-carrier-protein] synthase 3</fullName>
    </alternativeName>
    <alternativeName>
        <fullName evidence="14">3-oxoacyl-[acyl-carrier-protein] synthase III</fullName>
    </alternativeName>
</protein>
<keyword evidence="8 14" id="KW-0511">Multifunctional enzyme</keyword>
<comment type="subcellular location">
    <subcellularLocation>
        <location evidence="14">Cytoplasm</location>
    </subcellularLocation>
</comment>
<comment type="catalytic activity">
    <reaction evidence="13">
        <text>3-methylbutanoyl-CoA + malonyl-[ACP] + H(+) = 5-methyl-3-oxohexanoyl-[ACP] + CO2 + CoA</text>
        <dbReference type="Rhea" id="RHEA:42272"/>
        <dbReference type="Rhea" id="RHEA-COMP:9623"/>
        <dbReference type="Rhea" id="RHEA-COMP:9941"/>
        <dbReference type="ChEBI" id="CHEBI:15378"/>
        <dbReference type="ChEBI" id="CHEBI:16526"/>
        <dbReference type="ChEBI" id="CHEBI:57287"/>
        <dbReference type="ChEBI" id="CHEBI:57345"/>
        <dbReference type="ChEBI" id="CHEBI:78449"/>
        <dbReference type="ChEBI" id="CHEBI:78822"/>
        <dbReference type="EC" id="2.3.1.300"/>
    </reaction>
    <physiologicalReaction direction="left-to-right" evidence="13">
        <dbReference type="Rhea" id="RHEA:42273"/>
    </physiologicalReaction>
</comment>
<comment type="catalytic activity">
    <reaction evidence="11">
        <text>(2S)-2-methylbutanoyl-CoA + malonyl-[ACP] + H(+) = (4S)-4-methyl-3-oxohexanoyl-[ACP] + CO2 + CoA</text>
        <dbReference type="Rhea" id="RHEA:42276"/>
        <dbReference type="Rhea" id="RHEA-COMP:9623"/>
        <dbReference type="Rhea" id="RHEA-COMP:17148"/>
        <dbReference type="ChEBI" id="CHEBI:15378"/>
        <dbReference type="ChEBI" id="CHEBI:16526"/>
        <dbReference type="ChEBI" id="CHEBI:57287"/>
        <dbReference type="ChEBI" id="CHEBI:78449"/>
        <dbReference type="ChEBI" id="CHEBI:88166"/>
        <dbReference type="ChEBI" id="CHEBI:167462"/>
        <dbReference type="EC" id="2.3.1.300"/>
    </reaction>
    <physiologicalReaction direction="left-to-right" evidence="11">
        <dbReference type="Rhea" id="RHEA:42277"/>
    </physiologicalReaction>
</comment>
<dbReference type="GeneID" id="97390079"/>
<dbReference type="GO" id="GO:0004315">
    <property type="term" value="F:3-oxoacyl-[acyl-carrier-protein] synthase activity"/>
    <property type="evidence" value="ECO:0007669"/>
    <property type="project" value="InterPro"/>
</dbReference>
<dbReference type="GO" id="GO:0005737">
    <property type="term" value="C:cytoplasm"/>
    <property type="evidence" value="ECO:0007669"/>
    <property type="project" value="UniProtKB-SubCell"/>
</dbReference>
<comment type="catalytic activity">
    <reaction evidence="12">
        <text>2-methylpropanoyl-CoA + malonyl-[ACP] + H(+) = 4-methyl-3-oxopentanoyl-[ACP] + CO2 + CoA</text>
        <dbReference type="Rhea" id="RHEA:42268"/>
        <dbReference type="Rhea" id="RHEA-COMP:9623"/>
        <dbReference type="Rhea" id="RHEA-COMP:9940"/>
        <dbReference type="ChEBI" id="CHEBI:15378"/>
        <dbReference type="ChEBI" id="CHEBI:16526"/>
        <dbReference type="ChEBI" id="CHEBI:57287"/>
        <dbReference type="ChEBI" id="CHEBI:57338"/>
        <dbReference type="ChEBI" id="CHEBI:78449"/>
        <dbReference type="ChEBI" id="CHEBI:78820"/>
        <dbReference type="EC" id="2.3.1.300"/>
    </reaction>
    <physiologicalReaction direction="left-to-right" evidence="12">
        <dbReference type="Rhea" id="RHEA:42269"/>
    </physiologicalReaction>
</comment>
<evidence type="ECO:0000256" key="6">
    <source>
        <dbReference type="ARBA" id="ARBA00023098"/>
    </source>
</evidence>
<evidence type="ECO:0000313" key="17">
    <source>
        <dbReference type="EMBL" id="CUN25942.1"/>
    </source>
</evidence>
<keyword evidence="4 14" id="KW-0808">Transferase</keyword>
<evidence type="ECO:0000256" key="4">
    <source>
        <dbReference type="ARBA" id="ARBA00022679"/>
    </source>
</evidence>
<dbReference type="SUPFAM" id="SSF53901">
    <property type="entry name" value="Thiolase-like"/>
    <property type="match status" value="1"/>
</dbReference>
<dbReference type="AlphaFoldDB" id="A0A173VEX7"/>
<dbReference type="PANTHER" id="PTHR43091:SF1">
    <property type="entry name" value="BETA-KETOACYL-[ACYL-CARRIER-PROTEIN] SYNTHASE III, CHLOROPLASTIC"/>
    <property type="match status" value="1"/>
</dbReference>
<dbReference type="UniPathway" id="UPA00094"/>
<keyword evidence="9 14" id="KW-0012">Acyltransferase</keyword>
<feature type="active site" evidence="14">
    <location>
        <position position="111"/>
    </location>
</feature>
<evidence type="ECO:0000256" key="9">
    <source>
        <dbReference type="ARBA" id="ARBA00023315"/>
    </source>
</evidence>
<feature type="active site" evidence="14">
    <location>
        <position position="277"/>
    </location>
</feature>
<evidence type="ECO:0000256" key="10">
    <source>
        <dbReference type="ARBA" id="ARBA00051096"/>
    </source>
</evidence>
<keyword evidence="14" id="KW-0963">Cytoplasm</keyword>
<proteinExistence type="inferred from homology"/>
<comment type="pathway">
    <text evidence="1 14">Lipid metabolism; fatty acid biosynthesis.</text>
</comment>
<dbReference type="OrthoDB" id="9815506at2"/>
<evidence type="ECO:0000313" key="20">
    <source>
        <dbReference type="Proteomes" id="UP000431304"/>
    </source>
</evidence>
<dbReference type="EMBL" id="WKRA01000009">
    <property type="protein sequence ID" value="MSD15833.1"/>
    <property type="molecule type" value="Genomic_DNA"/>
</dbReference>
<dbReference type="Gene3D" id="3.40.47.10">
    <property type="match status" value="1"/>
</dbReference>
<keyword evidence="7 14" id="KW-0275">Fatty acid biosynthesis</keyword>
<evidence type="ECO:0000256" key="5">
    <source>
        <dbReference type="ARBA" id="ARBA00022832"/>
    </source>
</evidence>
<organism evidence="17 19">
    <name type="scientific">Eubacterium ramulus</name>
    <dbReference type="NCBI Taxonomy" id="39490"/>
    <lineage>
        <taxon>Bacteria</taxon>
        <taxon>Bacillati</taxon>
        <taxon>Bacillota</taxon>
        <taxon>Clostridia</taxon>
        <taxon>Eubacteriales</taxon>
        <taxon>Eubacteriaceae</taxon>
        <taxon>Eubacterium</taxon>
    </lineage>
</organism>
<reference evidence="17 19" key="1">
    <citation type="submission" date="2015-09" db="EMBL/GenBank/DDBJ databases">
        <authorList>
            <consortium name="Pathogen Informatics"/>
        </authorList>
    </citation>
    <scope>NUCLEOTIDE SEQUENCE [LARGE SCALE GENOMIC DNA]</scope>
    <source>
        <strain evidence="17 19">2789STDY5608891</strain>
    </source>
</reference>
<dbReference type="NCBIfam" id="NF006829">
    <property type="entry name" value="PRK09352.1"/>
    <property type="match status" value="1"/>
</dbReference>
<dbReference type="RefSeq" id="WP_055291160.1">
    <property type="nucleotide sequence ID" value="NZ_CP173382.1"/>
</dbReference>